<dbReference type="GO" id="GO:0005789">
    <property type="term" value="C:endoplasmic reticulum membrane"/>
    <property type="evidence" value="ECO:0007669"/>
    <property type="project" value="UniProtKB-SubCell"/>
</dbReference>
<evidence type="ECO:0000256" key="10">
    <source>
        <dbReference type="ARBA" id="ARBA00023004"/>
    </source>
</evidence>
<evidence type="ECO:0000256" key="5">
    <source>
        <dbReference type="ARBA" id="ARBA00022617"/>
    </source>
</evidence>
<dbReference type="PANTHER" id="PTHR24292">
    <property type="entry name" value="CYTOCHROME P450"/>
    <property type="match status" value="1"/>
</dbReference>
<feature type="binding site" description="axial binding residue" evidence="13">
    <location>
        <position position="473"/>
    </location>
    <ligand>
        <name>heme</name>
        <dbReference type="ChEBI" id="CHEBI:30413"/>
    </ligand>
    <ligandPart>
        <name>Fe</name>
        <dbReference type="ChEBI" id="CHEBI:18248"/>
    </ligandPart>
</feature>
<dbReference type="PROSITE" id="PS00086">
    <property type="entry name" value="CYTOCHROME_P450"/>
    <property type="match status" value="1"/>
</dbReference>
<evidence type="ECO:0000256" key="2">
    <source>
        <dbReference type="ARBA" id="ARBA00004174"/>
    </source>
</evidence>
<keyword evidence="10 13" id="KW-0408">Iron</keyword>
<dbReference type="InterPro" id="IPR036396">
    <property type="entry name" value="Cyt_P450_sf"/>
</dbReference>
<evidence type="ECO:0000313" key="16">
    <source>
        <dbReference type="EMBL" id="KAK7788925.1"/>
    </source>
</evidence>
<name>A0AAN9V203_9ORTH</name>
<sequence>MDEIIEYYLQIFVITFTIGLLTRAYFNYKTKYFSQKGLYTYASFPIVGSLGPVFFKKYSFPVFCQMMYNDLKHFKIAGFYDATKPAYFISDPDMLRNILVKDFDHFVDRFHAIPTDAESFFGKNLMSLKGLQWHGVRTALSPAFTASKMKNMFVLMTEIADQLVEFLHHSCRNRKETIGGIFSLEMKDLWTKFAADVIGTTAYGVKINSLKDPNNEFLACGKAMTNITVLRAARFFGYACFPKLMKMLRISLLDAKAEKYFSSLIRETIKVREEHNIVRPDMIHLLMQAKKGNLKVDPHEEDQYHFQRKSAALDISDDLIIGQAVIFFFAGFDTISSVLSFVCYYLAMNVDVQKKLQEEIRSQIGEDAKKLTYEDIQKMKYLHMVISETLRSIGAPQMDRECVKDYIIPATDSSPEVHIKKGEGLWFSMYGLHHDPEYFPNPEKFDPERFNEENIHNIKPFTYMPFGMGPRNCIGMRFALMEAKIALIYLLANFDLCRVEKTPEKVVFDKSFNLAIEGGFWVGLTPRKTIEIEK</sequence>
<dbReference type="FunFam" id="1.10.630.10:FF:000042">
    <property type="entry name" value="Cytochrome P450"/>
    <property type="match status" value="1"/>
</dbReference>
<gene>
    <name evidence="16" type="ORF">R5R35_014076</name>
</gene>
<keyword evidence="6 13" id="KW-0479">Metal-binding</keyword>
<dbReference type="AlphaFoldDB" id="A0AAN9V203"/>
<comment type="similarity">
    <text evidence="4 14">Belongs to the cytochrome P450 family.</text>
</comment>
<comment type="cofactor">
    <cofactor evidence="1 13">
        <name>heme</name>
        <dbReference type="ChEBI" id="CHEBI:30413"/>
    </cofactor>
</comment>
<proteinExistence type="inferred from homology"/>
<evidence type="ECO:0000256" key="15">
    <source>
        <dbReference type="SAM" id="Phobius"/>
    </source>
</evidence>
<dbReference type="InterPro" id="IPR017972">
    <property type="entry name" value="Cyt_P450_CS"/>
</dbReference>
<evidence type="ECO:0000256" key="14">
    <source>
        <dbReference type="RuleBase" id="RU000461"/>
    </source>
</evidence>
<dbReference type="Proteomes" id="UP001378592">
    <property type="component" value="Unassembled WGS sequence"/>
</dbReference>
<dbReference type="CDD" id="cd11056">
    <property type="entry name" value="CYP6-like"/>
    <property type="match status" value="1"/>
</dbReference>
<evidence type="ECO:0008006" key="18">
    <source>
        <dbReference type="Google" id="ProtNLM"/>
    </source>
</evidence>
<keyword evidence="11 14" id="KW-0503">Monooxygenase</keyword>
<dbReference type="GO" id="GO:0004497">
    <property type="term" value="F:monooxygenase activity"/>
    <property type="evidence" value="ECO:0007669"/>
    <property type="project" value="UniProtKB-KW"/>
</dbReference>
<evidence type="ECO:0000256" key="12">
    <source>
        <dbReference type="ARBA" id="ARBA00023136"/>
    </source>
</evidence>
<evidence type="ECO:0000256" key="6">
    <source>
        <dbReference type="ARBA" id="ARBA00022723"/>
    </source>
</evidence>
<feature type="transmembrane region" description="Helical" evidence="15">
    <location>
        <begin position="38"/>
        <end position="55"/>
    </location>
</feature>
<feature type="transmembrane region" description="Helical" evidence="15">
    <location>
        <begin position="325"/>
        <end position="347"/>
    </location>
</feature>
<reference evidence="16 17" key="1">
    <citation type="submission" date="2024-03" db="EMBL/GenBank/DDBJ databases">
        <title>The genome assembly and annotation of the cricket Gryllus longicercus Weissman &amp; Gray.</title>
        <authorList>
            <person name="Szrajer S."/>
            <person name="Gray D."/>
            <person name="Ylla G."/>
        </authorList>
    </citation>
    <scope>NUCLEOTIDE SEQUENCE [LARGE SCALE GENOMIC DNA]</scope>
    <source>
        <strain evidence="16">DAG 2021-001</strain>
        <tissue evidence="16">Whole body minus gut</tissue>
    </source>
</reference>
<keyword evidence="15" id="KW-1133">Transmembrane helix</keyword>
<comment type="caution">
    <text evidence="16">The sequence shown here is derived from an EMBL/GenBank/DDBJ whole genome shotgun (WGS) entry which is preliminary data.</text>
</comment>
<keyword evidence="12 15" id="KW-0472">Membrane</keyword>
<evidence type="ECO:0000256" key="3">
    <source>
        <dbReference type="ARBA" id="ARBA00004406"/>
    </source>
</evidence>
<protein>
    <recommendedName>
        <fullName evidence="18">Cytochrome P450</fullName>
    </recommendedName>
</protein>
<evidence type="ECO:0000256" key="9">
    <source>
        <dbReference type="ARBA" id="ARBA00023002"/>
    </source>
</evidence>
<evidence type="ECO:0000256" key="7">
    <source>
        <dbReference type="ARBA" id="ARBA00022824"/>
    </source>
</evidence>
<organism evidence="16 17">
    <name type="scientific">Gryllus longicercus</name>
    <dbReference type="NCBI Taxonomy" id="2509291"/>
    <lineage>
        <taxon>Eukaryota</taxon>
        <taxon>Metazoa</taxon>
        <taxon>Ecdysozoa</taxon>
        <taxon>Arthropoda</taxon>
        <taxon>Hexapoda</taxon>
        <taxon>Insecta</taxon>
        <taxon>Pterygota</taxon>
        <taxon>Neoptera</taxon>
        <taxon>Polyneoptera</taxon>
        <taxon>Orthoptera</taxon>
        <taxon>Ensifera</taxon>
        <taxon>Gryllidea</taxon>
        <taxon>Grylloidea</taxon>
        <taxon>Gryllidae</taxon>
        <taxon>Gryllinae</taxon>
        <taxon>Gryllus</taxon>
    </lineage>
</organism>
<comment type="subcellular location">
    <subcellularLocation>
        <location evidence="3">Endoplasmic reticulum membrane</location>
        <topology evidence="3">Peripheral membrane protein</topology>
    </subcellularLocation>
    <subcellularLocation>
        <location evidence="2">Microsome membrane</location>
        <topology evidence="2">Peripheral membrane protein</topology>
    </subcellularLocation>
</comment>
<evidence type="ECO:0000256" key="8">
    <source>
        <dbReference type="ARBA" id="ARBA00022848"/>
    </source>
</evidence>
<dbReference type="SUPFAM" id="SSF48264">
    <property type="entry name" value="Cytochrome P450"/>
    <property type="match status" value="1"/>
</dbReference>
<dbReference type="Pfam" id="PF00067">
    <property type="entry name" value="p450"/>
    <property type="match status" value="1"/>
</dbReference>
<dbReference type="InterPro" id="IPR050476">
    <property type="entry name" value="Insect_CytP450_Detox"/>
</dbReference>
<dbReference type="InterPro" id="IPR002401">
    <property type="entry name" value="Cyt_P450_E_grp-I"/>
</dbReference>
<evidence type="ECO:0000256" key="13">
    <source>
        <dbReference type="PIRSR" id="PIRSR602401-1"/>
    </source>
</evidence>
<accession>A0AAN9V203</accession>
<dbReference type="InterPro" id="IPR001128">
    <property type="entry name" value="Cyt_P450"/>
</dbReference>
<feature type="transmembrane region" description="Helical" evidence="15">
    <location>
        <begin position="7"/>
        <end position="26"/>
    </location>
</feature>
<keyword evidence="17" id="KW-1185">Reference proteome</keyword>
<evidence type="ECO:0000313" key="17">
    <source>
        <dbReference type="Proteomes" id="UP001378592"/>
    </source>
</evidence>
<dbReference type="GO" id="GO:0020037">
    <property type="term" value="F:heme binding"/>
    <property type="evidence" value="ECO:0007669"/>
    <property type="project" value="InterPro"/>
</dbReference>
<evidence type="ECO:0000256" key="1">
    <source>
        <dbReference type="ARBA" id="ARBA00001971"/>
    </source>
</evidence>
<keyword evidence="5 13" id="KW-0349">Heme</keyword>
<dbReference type="PRINTS" id="PR00463">
    <property type="entry name" value="EP450I"/>
</dbReference>
<evidence type="ECO:0000256" key="4">
    <source>
        <dbReference type="ARBA" id="ARBA00010617"/>
    </source>
</evidence>
<keyword evidence="15" id="KW-0812">Transmembrane</keyword>
<dbReference type="EMBL" id="JAZDUA010000897">
    <property type="protein sequence ID" value="KAK7788925.1"/>
    <property type="molecule type" value="Genomic_DNA"/>
</dbReference>
<dbReference type="PRINTS" id="PR00385">
    <property type="entry name" value="P450"/>
</dbReference>
<dbReference type="Gene3D" id="1.10.630.10">
    <property type="entry name" value="Cytochrome P450"/>
    <property type="match status" value="1"/>
</dbReference>
<keyword evidence="8" id="KW-0492">Microsome</keyword>
<keyword evidence="9 14" id="KW-0560">Oxidoreductase</keyword>
<dbReference type="PANTHER" id="PTHR24292:SF54">
    <property type="entry name" value="CYP9F3-RELATED"/>
    <property type="match status" value="1"/>
</dbReference>
<dbReference type="GO" id="GO:0016705">
    <property type="term" value="F:oxidoreductase activity, acting on paired donors, with incorporation or reduction of molecular oxygen"/>
    <property type="evidence" value="ECO:0007669"/>
    <property type="project" value="InterPro"/>
</dbReference>
<dbReference type="GO" id="GO:0005506">
    <property type="term" value="F:iron ion binding"/>
    <property type="evidence" value="ECO:0007669"/>
    <property type="project" value="InterPro"/>
</dbReference>
<keyword evidence="7" id="KW-0256">Endoplasmic reticulum</keyword>
<evidence type="ECO:0000256" key="11">
    <source>
        <dbReference type="ARBA" id="ARBA00023033"/>
    </source>
</evidence>